<gene>
    <name evidence="5" type="ORF">BXT84_13085</name>
</gene>
<dbReference type="InterPro" id="IPR011006">
    <property type="entry name" value="CheY-like_superfamily"/>
</dbReference>
<evidence type="ECO:0000313" key="6">
    <source>
        <dbReference type="Proteomes" id="UP000325292"/>
    </source>
</evidence>
<evidence type="ECO:0000313" key="5">
    <source>
        <dbReference type="EMBL" id="AUW94763.1"/>
    </source>
</evidence>
<organism evidence="5 6">
    <name type="scientific">Sulfobacillus thermotolerans</name>
    <dbReference type="NCBI Taxonomy" id="338644"/>
    <lineage>
        <taxon>Bacteria</taxon>
        <taxon>Bacillati</taxon>
        <taxon>Bacillota</taxon>
        <taxon>Clostridia</taxon>
        <taxon>Eubacteriales</taxon>
        <taxon>Clostridiales Family XVII. Incertae Sedis</taxon>
        <taxon>Sulfobacillus</taxon>
    </lineage>
</organism>
<evidence type="ECO:0000256" key="3">
    <source>
        <dbReference type="PROSITE-ProRule" id="PRU00169"/>
    </source>
</evidence>
<dbReference type="Proteomes" id="UP000325292">
    <property type="component" value="Chromosome"/>
</dbReference>
<dbReference type="PROSITE" id="PS50110">
    <property type="entry name" value="RESPONSE_REGULATORY"/>
    <property type="match status" value="1"/>
</dbReference>
<evidence type="ECO:0000256" key="2">
    <source>
        <dbReference type="ARBA" id="ARBA00024867"/>
    </source>
</evidence>
<dbReference type="Pfam" id="PF00072">
    <property type="entry name" value="Response_reg"/>
    <property type="match status" value="1"/>
</dbReference>
<dbReference type="SMART" id="SM00448">
    <property type="entry name" value="REC"/>
    <property type="match status" value="1"/>
</dbReference>
<evidence type="ECO:0000256" key="1">
    <source>
        <dbReference type="ARBA" id="ARBA00018672"/>
    </source>
</evidence>
<feature type="domain" description="Response regulatory" evidence="4">
    <location>
        <begin position="2"/>
        <end position="114"/>
    </location>
</feature>
<reference evidence="5 6" key="1">
    <citation type="journal article" date="2019" name="Sci. Rep.">
        <title>Sulfobacillus thermotolerans: new insights into resistance and metabolic capacities of acidophilic chemolithotrophs.</title>
        <authorList>
            <person name="Panyushkina A.E."/>
            <person name="Babenko V.V."/>
            <person name="Nikitina A.S."/>
            <person name="Selezneva O.V."/>
            <person name="Tsaplina I.A."/>
            <person name="Letarova M.A."/>
            <person name="Kostryukova E.S."/>
            <person name="Letarov A.V."/>
        </authorList>
    </citation>
    <scope>NUCLEOTIDE SEQUENCE [LARGE SCALE GENOMIC DNA]</scope>
    <source>
        <strain evidence="5 6">Kr1</strain>
    </source>
</reference>
<keyword evidence="6" id="KW-1185">Reference proteome</keyword>
<dbReference type="CDD" id="cd00156">
    <property type="entry name" value="REC"/>
    <property type="match status" value="1"/>
</dbReference>
<name>A0ABN5H591_9FIRM</name>
<dbReference type="SUPFAM" id="SSF52172">
    <property type="entry name" value="CheY-like"/>
    <property type="match status" value="1"/>
</dbReference>
<feature type="modified residue" description="4-aspartylphosphate" evidence="3">
    <location>
        <position position="53"/>
    </location>
</feature>
<dbReference type="EMBL" id="CP019454">
    <property type="protein sequence ID" value="AUW94763.1"/>
    <property type="molecule type" value="Genomic_DNA"/>
</dbReference>
<comment type="function">
    <text evidence="2">May play the central regulatory role in sporulation. It may be an element of the effector pathway responsible for the activation of sporulation genes in response to nutritional stress. Spo0A may act in concert with spo0H (a sigma factor) to control the expression of some genes that are critical to the sporulation process.</text>
</comment>
<accession>A0ABN5H591</accession>
<protein>
    <recommendedName>
        <fullName evidence="1">Stage 0 sporulation protein A homolog</fullName>
    </recommendedName>
</protein>
<evidence type="ECO:0000259" key="4">
    <source>
        <dbReference type="PROSITE" id="PS50110"/>
    </source>
</evidence>
<dbReference type="Gene3D" id="3.40.50.2300">
    <property type="match status" value="1"/>
</dbReference>
<sequence length="124" mass="13931">MHIWLIDDNQALLDLLVSCLDEVNVCPRAFATAQDVIYLSENLAMAPDIIVMDWTLPDLPATHLLDYLVRMYPTARLVVMSGDFSIESRLPYGARFLAKPFRLAAFREIVMEIAAAVTEAFPSD</sequence>
<keyword evidence="3" id="KW-0597">Phosphoprotein</keyword>
<dbReference type="InterPro" id="IPR001789">
    <property type="entry name" value="Sig_transdc_resp-reg_receiver"/>
</dbReference>
<proteinExistence type="predicted"/>